<proteinExistence type="predicted"/>
<dbReference type="EMBL" id="CAJVPJ010004115">
    <property type="protein sequence ID" value="CAG8648670.1"/>
    <property type="molecule type" value="Genomic_DNA"/>
</dbReference>
<reference evidence="1" key="1">
    <citation type="submission" date="2021-06" db="EMBL/GenBank/DDBJ databases">
        <authorList>
            <person name="Kallberg Y."/>
            <person name="Tangrot J."/>
            <person name="Rosling A."/>
        </authorList>
    </citation>
    <scope>NUCLEOTIDE SEQUENCE</scope>
    <source>
        <strain evidence="1">IA702</strain>
    </source>
</reference>
<evidence type="ECO:0000313" key="1">
    <source>
        <dbReference type="EMBL" id="CAG8648670.1"/>
    </source>
</evidence>
<feature type="non-terminal residue" evidence="1">
    <location>
        <position position="1"/>
    </location>
</feature>
<name>A0A9N9H5G0_9GLOM</name>
<comment type="caution">
    <text evidence="1">The sequence shown here is derived from an EMBL/GenBank/DDBJ whole genome shotgun (WGS) entry which is preliminary data.</text>
</comment>
<sequence>RSDSVQDELIVIQQDDRFDMNDHDEFLYHVGKLKEIIKTKFGADQENLPEHIRFTVDIELEEELIDQQSVMDHKSDRQKQYYNNLIGMIVTLLEDGSRYYWEIRKVYYGEKNNVHNGVVTAFLRCTQRND</sequence>
<evidence type="ECO:0000313" key="2">
    <source>
        <dbReference type="Proteomes" id="UP000789572"/>
    </source>
</evidence>
<organism evidence="1 2">
    <name type="scientific">Paraglomus occultum</name>
    <dbReference type="NCBI Taxonomy" id="144539"/>
    <lineage>
        <taxon>Eukaryota</taxon>
        <taxon>Fungi</taxon>
        <taxon>Fungi incertae sedis</taxon>
        <taxon>Mucoromycota</taxon>
        <taxon>Glomeromycotina</taxon>
        <taxon>Glomeromycetes</taxon>
        <taxon>Paraglomerales</taxon>
        <taxon>Paraglomeraceae</taxon>
        <taxon>Paraglomus</taxon>
    </lineage>
</organism>
<protein>
    <submittedName>
        <fullName evidence="1">8991_t:CDS:1</fullName>
    </submittedName>
</protein>
<keyword evidence="2" id="KW-1185">Reference proteome</keyword>
<gene>
    <name evidence="1" type="ORF">POCULU_LOCUS9826</name>
</gene>
<dbReference type="Proteomes" id="UP000789572">
    <property type="component" value="Unassembled WGS sequence"/>
</dbReference>
<dbReference type="AlphaFoldDB" id="A0A9N9H5G0"/>
<accession>A0A9N9H5G0</accession>